<feature type="non-terminal residue" evidence="1">
    <location>
        <position position="1"/>
    </location>
</feature>
<keyword evidence="2" id="KW-1185">Reference proteome</keyword>
<feature type="non-terminal residue" evidence="1">
    <location>
        <position position="281"/>
    </location>
</feature>
<reference evidence="1" key="1">
    <citation type="submission" date="2021-06" db="EMBL/GenBank/DDBJ databases">
        <authorList>
            <person name="Kallberg Y."/>
            <person name="Tangrot J."/>
            <person name="Rosling A."/>
        </authorList>
    </citation>
    <scope>NUCLEOTIDE SEQUENCE</scope>
    <source>
        <strain evidence="1">FL966</strain>
    </source>
</reference>
<dbReference type="AlphaFoldDB" id="A0A9N9KHK0"/>
<accession>A0A9N9KHK0</accession>
<dbReference type="Proteomes" id="UP000789759">
    <property type="component" value="Unassembled WGS sequence"/>
</dbReference>
<dbReference type="EMBL" id="CAJVQA010061733">
    <property type="protein sequence ID" value="CAG8829160.1"/>
    <property type="molecule type" value="Genomic_DNA"/>
</dbReference>
<sequence length="281" mass="32583">LHNSTIIQSDDNNQPELLLRPVLSLHAALSYVAKYASKSEPRSKTFNEIFSDYLNSARPDKLALKPIQKLLLHTVSERDFSTQETSHLLLKLPLVVSSSVFLILDLSEDIFEEFSLFNLNQKYIYNSTTNKWTPRKKNCIIRVWPHPSSVRFGPSWKDYCRLKVLLHIPHRSMSDFAQDNTNIDWIELYNQFSNEIELDGNDILGKPTDNEENWESDNEYEELDENNIIFQDPWMQIATNNLQAINDSLGERSMDINYVWTGSYEAFPNLSEAASFLEQAK</sequence>
<gene>
    <name evidence="1" type="ORF">CPELLU_LOCUS20467</name>
</gene>
<comment type="caution">
    <text evidence="1">The sequence shown here is derived from an EMBL/GenBank/DDBJ whole genome shotgun (WGS) entry which is preliminary data.</text>
</comment>
<dbReference type="OrthoDB" id="432234at2759"/>
<protein>
    <submittedName>
        <fullName evidence="1">25073_t:CDS:1</fullName>
    </submittedName>
</protein>
<proteinExistence type="predicted"/>
<name>A0A9N9KHK0_9GLOM</name>
<evidence type="ECO:0000313" key="1">
    <source>
        <dbReference type="EMBL" id="CAG8829160.1"/>
    </source>
</evidence>
<evidence type="ECO:0000313" key="2">
    <source>
        <dbReference type="Proteomes" id="UP000789759"/>
    </source>
</evidence>
<organism evidence="1 2">
    <name type="scientific">Cetraspora pellucida</name>
    <dbReference type="NCBI Taxonomy" id="1433469"/>
    <lineage>
        <taxon>Eukaryota</taxon>
        <taxon>Fungi</taxon>
        <taxon>Fungi incertae sedis</taxon>
        <taxon>Mucoromycota</taxon>
        <taxon>Glomeromycotina</taxon>
        <taxon>Glomeromycetes</taxon>
        <taxon>Diversisporales</taxon>
        <taxon>Gigasporaceae</taxon>
        <taxon>Cetraspora</taxon>
    </lineage>
</organism>